<proteinExistence type="predicted"/>
<reference evidence="2 3" key="1">
    <citation type="submission" date="2019-06" db="EMBL/GenBank/DDBJ databases">
        <title>Whole genome shotgun sequence of Streptomyces spinoverrucosus NBRC 14228.</title>
        <authorList>
            <person name="Hosoyama A."/>
            <person name="Uohara A."/>
            <person name="Ohji S."/>
            <person name="Ichikawa N."/>
        </authorList>
    </citation>
    <scope>NUCLEOTIDE SEQUENCE [LARGE SCALE GENOMIC DNA]</scope>
    <source>
        <strain evidence="2 3">NBRC 14228</strain>
    </source>
</reference>
<dbReference type="InterPro" id="IPR039365">
    <property type="entry name" value="IS701-like"/>
</dbReference>
<evidence type="ECO:0000313" key="3">
    <source>
        <dbReference type="Proteomes" id="UP000317881"/>
    </source>
</evidence>
<organism evidence="2 3">
    <name type="scientific">Streptomyces spinoverrucosus</name>
    <dbReference type="NCBI Taxonomy" id="284043"/>
    <lineage>
        <taxon>Bacteria</taxon>
        <taxon>Bacillati</taxon>
        <taxon>Actinomycetota</taxon>
        <taxon>Actinomycetes</taxon>
        <taxon>Kitasatosporales</taxon>
        <taxon>Streptomycetaceae</taxon>
        <taxon>Streptomyces</taxon>
    </lineage>
</organism>
<evidence type="ECO:0008006" key="4">
    <source>
        <dbReference type="Google" id="ProtNLM"/>
    </source>
</evidence>
<accession>A0A4Y3VRP1</accession>
<dbReference type="Proteomes" id="UP000317881">
    <property type="component" value="Unassembled WGS sequence"/>
</dbReference>
<feature type="region of interest" description="Disordered" evidence="1">
    <location>
        <begin position="1"/>
        <end position="35"/>
    </location>
</feature>
<dbReference type="PANTHER" id="PTHR33627">
    <property type="entry name" value="TRANSPOSASE"/>
    <property type="match status" value="1"/>
</dbReference>
<gene>
    <name evidence="2" type="ORF">SSP24_60960</name>
</gene>
<comment type="caution">
    <text evidence="2">The sequence shown here is derived from an EMBL/GenBank/DDBJ whole genome shotgun (WGS) entry which is preliminary data.</text>
</comment>
<feature type="compositionally biased region" description="Polar residues" evidence="1">
    <location>
        <begin position="1"/>
        <end position="11"/>
    </location>
</feature>
<keyword evidence="3" id="KW-1185">Reference proteome</keyword>
<dbReference type="InterPro" id="IPR012337">
    <property type="entry name" value="RNaseH-like_sf"/>
</dbReference>
<sequence>MGRQAAKQSEPQAAAHYKPHPPSLGAPTLRTGGPTRRKGRACYLAYAPLGTTVERLVRVAGTRWAIEEVFQAAKNECGLDQYEVRRYTGWMRHVTLAMLAHAFLAVMAADAAAKGAAETVPASRPSPWQKFGGSWQLASHPPHALISPSPGHAH</sequence>
<name>A0A4Y3VRP1_9ACTN</name>
<dbReference type="PANTHER" id="PTHR33627:SF1">
    <property type="entry name" value="TRANSPOSASE"/>
    <property type="match status" value="1"/>
</dbReference>
<evidence type="ECO:0000256" key="1">
    <source>
        <dbReference type="SAM" id="MobiDB-lite"/>
    </source>
</evidence>
<protein>
    <recommendedName>
        <fullName evidence="4">Transposase IS4-like domain-containing protein</fullName>
    </recommendedName>
</protein>
<evidence type="ECO:0000313" key="2">
    <source>
        <dbReference type="EMBL" id="GEC08441.1"/>
    </source>
</evidence>
<dbReference type="SUPFAM" id="SSF53098">
    <property type="entry name" value="Ribonuclease H-like"/>
    <property type="match status" value="1"/>
</dbReference>
<dbReference type="EMBL" id="BJND01000052">
    <property type="protein sequence ID" value="GEC08441.1"/>
    <property type="molecule type" value="Genomic_DNA"/>
</dbReference>
<dbReference type="AlphaFoldDB" id="A0A4Y3VRP1"/>